<dbReference type="PANTHER" id="PTHR44591">
    <property type="entry name" value="STRESS RESPONSE REGULATOR PROTEIN 1"/>
    <property type="match status" value="1"/>
</dbReference>
<keyword evidence="6" id="KW-1185">Reference proteome</keyword>
<dbReference type="RefSeq" id="WP_225979274.1">
    <property type="nucleotide sequence ID" value="NZ_CP028290.1"/>
</dbReference>
<dbReference type="EMBL" id="FNJL01000022">
    <property type="protein sequence ID" value="SDP71621.1"/>
    <property type="molecule type" value="Genomic_DNA"/>
</dbReference>
<feature type="compositionally biased region" description="Low complexity" evidence="3">
    <location>
        <begin position="26"/>
        <end position="39"/>
    </location>
</feature>
<dbReference type="SMART" id="SM00448">
    <property type="entry name" value="REC"/>
    <property type="match status" value="1"/>
</dbReference>
<dbReference type="Pfam" id="PF00072">
    <property type="entry name" value="Response_reg"/>
    <property type="match status" value="1"/>
</dbReference>
<dbReference type="PANTHER" id="PTHR44591:SF3">
    <property type="entry name" value="RESPONSE REGULATORY DOMAIN-CONTAINING PROTEIN"/>
    <property type="match status" value="1"/>
</dbReference>
<feature type="modified residue" description="4-aspartylphosphate" evidence="2">
    <location>
        <position position="47"/>
    </location>
</feature>
<evidence type="ECO:0000256" key="2">
    <source>
        <dbReference type="PROSITE-ProRule" id="PRU00169"/>
    </source>
</evidence>
<dbReference type="InterPro" id="IPR050595">
    <property type="entry name" value="Bact_response_regulator"/>
</dbReference>
<dbReference type="InterPro" id="IPR011006">
    <property type="entry name" value="CheY-like_superfamily"/>
</dbReference>
<dbReference type="Gene3D" id="3.40.50.2300">
    <property type="match status" value="1"/>
</dbReference>
<sequence>MVDDNEDIALAPATLLQLDGHEVRKTAGGTEALETGGQTRPEVVPMDIGMPGMSGHEACRRMRELDCGRRITIVALTGWGQDGDRRHSERAGFDGHLVKPVGFAELHGLFAGLA</sequence>
<evidence type="ECO:0000313" key="6">
    <source>
        <dbReference type="Proteomes" id="UP000199317"/>
    </source>
</evidence>
<name>A0A1H0UZV9_9BURK</name>
<dbReference type="InterPro" id="IPR001789">
    <property type="entry name" value="Sig_transdc_resp-reg_receiver"/>
</dbReference>
<dbReference type="AlphaFoldDB" id="A0A1H0UZV9"/>
<protein>
    <submittedName>
        <fullName evidence="5">CheY chemotaxis protein or a CheY-like REC (Receiver) domain</fullName>
    </submittedName>
</protein>
<feature type="region of interest" description="Disordered" evidence="3">
    <location>
        <begin position="21"/>
        <end position="55"/>
    </location>
</feature>
<accession>A0A1H0UZV9</accession>
<dbReference type="Proteomes" id="UP000199317">
    <property type="component" value="Unassembled WGS sequence"/>
</dbReference>
<dbReference type="GO" id="GO:0000160">
    <property type="term" value="P:phosphorelay signal transduction system"/>
    <property type="evidence" value="ECO:0007669"/>
    <property type="project" value="InterPro"/>
</dbReference>
<gene>
    <name evidence="5" type="ORF">SAMN04489708_12276</name>
</gene>
<keyword evidence="1 2" id="KW-0597">Phosphoprotein</keyword>
<feature type="domain" description="Response regulatory" evidence="4">
    <location>
        <begin position="1"/>
        <end position="114"/>
    </location>
</feature>
<dbReference type="PROSITE" id="PS50110">
    <property type="entry name" value="RESPONSE_REGULATORY"/>
    <property type="match status" value="1"/>
</dbReference>
<reference evidence="6" key="1">
    <citation type="submission" date="2016-10" db="EMBL/GenBank/DDBJ databases">
        <authorList>
            <person name="Varghese N."/>
            <person name="Submissions S."/>
        </authorList>
    </citation>
    <scope>NUCLEOTIDE SEQUENCE [LARGE SCALE GENOMIC DNA]</scope>
    <source>
        <strain evidence="6">DSM 17101</strain>
    </source>
</reference>
<proteinExistence type="predicted"/>
<evidence type="ECO:0000313" key="5">
    <source>
        <dbReference type="EMBL" id="SDP71621.1"/>
    </source>
</evidence>
<evidence type="ECO:0000259" key="4">
    <source>
        <dbReference type="PROSITE" id="PS50110"/>
    </source>
</evidence>
<organism evidence="5 6">
    <name type="scientific">Paracidovorax cattleyae</name>
    <dbReference type="NCBI Taxonomy" id="80868"/>
    <lineage>
        <taxon>Bacteria</taxon>
        <taxon>Pseudomonadati</taxon>
        <taxon>Pseudomonadota</taxon>
        <taxon>Betaproteobacteria</taxon>
        <taxon>Burkholderiales</taxon>
        <taxon>Comamonadaceae</taxon>
        <taxon>Paracidovorax</taxon>
    </lineage>
</organism>
<evidence type="ECO:0000256" key="1">
    <source>
        <dbReference type="ARBA" id="ARBA00022553"/>
    </source>
</evidence>
<dbReference type="SUPFAM" id="SSF52172">
    <property type="entry name" value="CheY-like"/>
    <property type="match status" value="1"/>
</dbReference>
<evidence type="ECO:0000256" key="3">
    <source>
        <dbReference type="SAM" id="MobiDB-lite"/>
    </source>
</evidence>